<reference evidence="1 2" key="1">
    <citation type="journal article" date="2020" name="Microorganisms">
        <title>Osmotic Adaptation and Compatible Solute Biosynthesis of Phototrophic Bacteria as Revealed from Genome Analyses.</title>
        <authorList>
            <person name="Imhoff J.F."/>
            <person name="Rahn T."/>
            <person name="Kunzel S."/>
            <person name="Keller A."/>
            <person name="Neulinger S.C."/>
        </authorList>
    </citation>
    <scope>NUCLEOTIDE SEQUENCE [LARGE SCALE GENOMIC DNA]</scope>
    <source>
        <strain evidence="1 2">DSM 6210</strain>
    </source>
</reference>
<evidence type="ECO:0000313" key="1">
    <source>
        <dbReference type="EMBL" id="MBK1633766.1"/>
    </source>
</evidence>
<evidence type="ECO:0000313" key="2">
    <source>
        <dbReference type="Proteomes" id="UP000748752"/>
    </source>
</evidence>
<sequence>MTDACICPYDPPSLYRQSRPLARIEHRCAECDSTIHPGERYERVFGIWEGESGVVRTCPRCLALRDYVQAHVPCFCWAHGNTREDAIAAASAYAHEAPGLLFAALRREVAIRRHWAAELHERWGSAAPGRVRGEVSSRVEGSSGAELE</sequence>
<dbReference type="RefSeq" id="WP_200243065.1">
    <property type="nucleotide sequence ID" value="NZ_NRRV01000116.1"/>
</dbReference>
<name>A0ABS1CP98_9GAMM</name>
<comment type="caution">
    <text evidence="1">The sequence shown here is derived from an EMBL/GenBank/DDBJ whole genome shotgun (WGS) entry which is preliminary data.</text>
</comment>
<keyword evidence="2" id="KW-1185">Reference proteome</keyword>
<organism evidence="1 2">
    <name type="scientific">Thiohalocapsa halophila</name>
    <dbReference type="NCBI Taxonomy" id="69359"/>
    <lineage>
        <taxon>Bacteria</taxon>
        <taxon>Pseudomonadati</taxon>
        <taxon>Pseudomonadota</taxon>
        <taxon>Gammaproteobacteria</taxon>
        <taxon>Chromatiales</taxon>
        <taxon>Chromatiaceae</taxon>
        <taxon>Thiohalocapsa</taxon>
    </lineage>
</organism>
<protein>
    <submittedName>
        <fullName evidence="1">Uncharacterized protein</fullName>
    </submittedName>
</protein>
<proteinExistence type="predicted"/>
<dbReference type="Proteomes" id="UP000748752">
    <property type="component" value="Unassembled WGS sequence"/>
</dbReference>
<dbReference type="EMBL" id="NRRV01000116">
    <property type="protein sequence ID" value="MBK1633766.1"/>
    <property type="molecule type" value="Genomic_DNA"/>
</dbReference>
<gene>
    <name evidence="1" type="ORF">CKO31_24105</name>
</gene>
<accession>A0ABS1CP98</accession>